<feature type="compositionally biased region" description="Acidic residues" evidence="1">
    <location>
        <begin position="879"/>
        <end position="899"/>
    </location>
</feature>
<proteinExistence type="predicted"/>
<gene>
    <name evidence="2" type="ORF">C361_05985</name>
</gene>
<name>A0A854Q7A8_CRYNE</name>
<feature type="compositionally biased region" description="Polar residues" evidence="1">
    <location>
        <begin position="955"/>
        <end position="971"/>
    </location>
</feature>
<feature type="region of interest" description="Disordered" evidence="1">
    <location>
        <begin position="406"/>
        <end position="438"/>
    </location>
</feature>
<feature type="compositionally biased region" description="Acidic residues" evidence="1">
    <location>
        <begin position="1074"/>
        <end position="1087"/>
    </location>
</feature>
<feature type="compositionally biased region" description="Low complexity" evidence="1">
    <location>
        <begin position="1033"/>
        <end position="1047"/>
    </location>
</feature>
<feature type="region of interest" description="Disordered" evidence="1">
    <location>
        <begin position="862"/>
        <end position="1135"/>
    </location>
</feature>
<comment type="caution">
    <text evidence="2">The sequence shown here is derived from an EMBL/GenBank/DDBJ whole genome shotgun (WGS) entry which is preliminary data.</text>
</comment>
<feature type="compositionally biased region" description="Basic and acidic residues" evidence="1">
    <location>
        <begin position="1005"/>
        <end position="1023"/>
    </location>
</feature>
<protein>
    <submittedName>
        <fullName evidence="2">Uncharacterized protein</fullName>
    </submittedName>
</protein>
<feature type="compositionally biased region" description="Basic and acidic residues" evidence="1">
    <location>
        <begin position="828"/>
        <end position="839"/>
    </location>
</feature>
<dbReference type="EMBL" id="AMKT01000078">
    <property type="protein sequence ID" value="OXG13843.1"/>
    <property type="molecule type" value="Genomic_DNA"/>
</dbReference>
<accession>A0A854Q7A8</accession>
<dbReference type="Proteomes" id="UP000199727">
    <property type="component" value="Unassembled WGS sequence"/>
</dbReference>
<evidence type="ECO:0000313" key="3">
    <source>
        <dbReference type="Proteomes" id="UP000199727"/>
    </source>
</evidence>
<feature type="compositionally biased region" description="Basic and acidic residues" evidence="1">
    <location>
        <begin position="931"/>
        <end position="951"/>
    </location>
</feature>
<feature type="compositionally biased region" description="Basic and acidic residues" evidence="1">
    <location>
        <begin position="767"/>
        <end position="795"/>
    </location>
</feature>
<evidence type="ECO:0000256" key="1">
    <source>
        <dbReference type="SAM" id="MobiDB-lite"/>
    </source>
</evidence>
<reference evidence="2 3" key="1">
    <citation type="submission" date="2017-06" db="EMBL/GenBank/DDBJ databases">
        <title>Global population genomics of the pathogenic fungus Cryptococcus neoformans var. grubii.</title>
        <authorList>
            <person name="Cuomo C."/>
            <person name="Litvintseva A."/>
            <person name="Chen Y."/>
            <person name="Young S."/>
            <person name="Zeng Q."/>
            <person name="Chapman S."/>
            <person name="Gujja S."/>
            <person name="Saif S."/>
            <person name="Birren B."/>
        </authorList>
    </citation>
    <scope>NUCLEOTIDE SEQUENCE [LARGE SCALE GENOMIC DNA]</scope>
    <source>
        <strain evidence="2 3">Tu259-1</strain>
    </source>
</reference>
<dbReference type="AlphaFoldDB" id="A0A854Q7A8"/>
<organism evidence="2 3">
    <name type="scientific">Cryptococcus neoformans Tu259-1</name>
    <dbReference type="NCBI Taxonomy" id="1230072"/>
    <lineage>
        <taxon>Eukaryota</taxon>
        <taxon>Fungi</taxon>
        <taxon>Dikarya</taxon>
        <taxon>Basidiomycota</taxon>
        <taxon>Agaricomycotina</taxon>
        <taxon>Tremellomycetes</taxon>
        <taxon>Tremellales</taxon>
        <taxon>Cryptococcaceae</taxon>
        <taxon>Cryptococcus</taxon>
        <taxon>Cryptococcus neoformans species complex</taxon>
    </lineage>
</organism>
<dbReference type="OrthoDB" id="2575823at2759"/>
<feature type="compositionally biased region" description="Polar residues" evidence="1">
    <location>
        <begin position="548"/>
        <end position="561"/>
    </location>
</feature>
<sequence>MAATHSSAEATRENINEIQVQITKDKSRGWQKRAQKWAKGRKLLEKLLDDPNLGSEGPPLTKWIDDEFETATSSTDVSLTVALVLQIIKHIYVTYIKPSSFSMQESHTLPAVWEDQQGQLGALHIAGRMIVSLTELLLTGEMLNSHTVASHVDLFVRLLEACIEGKVLQAQAHTNLGELIFSIVSNTENSECRALLSEDSALGFMKIGKLLWKSQSSSITVHLLNTLQFLLPAHTAGKDSPRTVACRILVTNQGWSKDIIKESFSAIGKMDKKLCPDHLMKCINIFAQDQTFLRPKAFQLTSFIIDDEDQITSHKSKKNLKNGHLALYADRYCCRFTLYGDNGHELPRIFAYTEVEDFTRLDTKDGGSTNFGFKVPSFDDHMSIVKFGIKTAEASDLEAMMKKVKSPKPQALEGKAEKKASPTIVAQPDPTATADKLADGKGQTRFSSLARSVSPCINSNLTSEPGPLSKTKFIKSDRSSKVRVSFDAVEEEEDPTLALKGLSKENEANEKAQKIKKGEELGKMEVKKVEWKTDAASDSDEYGISLMGKTSTPMTRSTKTYGSRRSRSSSARRSMQSKPPPPMESSNSELETKPVPPPNSNRLTSLLQNRLNKKNVDEKSKVAPTIRAPTLKSRAKSLASSIAEGRAATPVSRGPMPAIWGVNEELFGSGGGNGGRDGKKEGMGKPGRGKKDKFSEKALPVSITAPVPEPSSTSRRALIKELFPQQSSDEEEPSSEAEPLAKVGCKSLQLQTRTKVKNRAPFFPPTRSDESLKRPTNTRDLDCDPMAEEKTKELQNKLTKKTTPKSTIKAASIPREKRGQAAPVSESESTRHPEEYHLQDSRLCQQNMIDLPCSASSFVSVKDITNQPRPKAKQIIPQSDDEDDDEQDLDFEEEYDEEEAQTKKRRGRPIRGIARKDNPRGKKQKQISNSEFDRSDTHSNFDHGSDSDHAPAKTYKTNSKNKTITLANSKATKAEIKAQSKAKKNRSHRIESNEDEGSPTDDQASEPHSDLKSNSDSEQDVKGGKKLIRGKKSSAATTASSMSTKIKAQAKEIESSRRLSMVSKPSKKYKDMTESESEGKDEEEEEERPPSKKTKKAQPSTKRKRDETSGSEEESQASEPSPKLAKVVRKGPGKTTIKGKIEKKVEEAVAEEEPPKVSDLLSGISKVRPYCWFSISCLLIKVEGHEEKSQHSLPFEINLLTTLGSYQLNICISAHYLYTSHSTCFQSCT</sequence>
<feature type="compositionally biased region" description="Polar residues" evidence="1">
    <location>
        <begin position="600"/>
        <end position="610"/>
    </location>
</feature>
<evidence type="ECO:0000313" key="2">
    <source>
        <dbReference type="EMBL" id="OXG13843.1"/>
    </source>
</evidence>
<feature type="region of interest" description="Disordered" evidence="1">
    <location>
        <begin position="532"/>
        <end position="839"/>
    </location>
</feature>